<sequence length="61" mass="7424">ILMPPTIPINYYSGPRNQQNRTAYPILLFYANPGPRFNYELFNCNNFNIRYWSWNYCGCWH</sequence>
<gene>
    <name evidence="1" type="ORF">K491DRAFT_553356</name>
</gene>
<name>A0A6A6SN05_9PLEO</name>
<dbReference type="Proteomes" id="UP000799324">
    <property type="component" value="Unassembled WGS sequence"/>
</dbReference>
<protein>
    <submittedName>
        <fullName evidence="1">Uncharacterized protein</fullName>
    </submittedName>
</protein>
<keyword evidence="2" id="KW-1185">Reference proteome</keyword>
<evidence type="ECO:0000313" key="1">
    <source>
        <dbReference type="EMBL" id="KAF2649265.1"/>
    </source>
</evidence>
<feature type="non-terminal residue" evidence="1">
    <location>
        <position position="61"/>
    </location>
</feature>
<proteinExistence type="predicted"/>
<accession>A0A6A6SN05</accession>
<dbReference type="EMBL" id="MU004500">
    <property type="protein sequence ID" value="KAF2649265.1"/>
    <property type="molecule type" value="Genomic_DNA"/>
</dbReference>
<dbReference type="AlphaFoldDB" id="A0A6A6SN05"/>
<reference evidence="1" key="1">
    <citation type="journal article" date="2020" name="Stud. Mycol.">
        <title>101 Dothideomycetes genomes: a test case for predicting lifestyles and emergence of pathogens.</title>
        <authorList>
            <person name="Haridas S."/>
            <person name="Albert R."/>
            <person name="Binder M."/>
            <person name="Bloem J."/>
            <person name="Labutti K."/>
            <person name="Salamov A."/>
            <person name="Andreopoulos B."/>
            <person name="Baker S."/>
            <person name="Barry K."/>
            <person name="Bills G."/>
            <person name="Bluhm B."/>
            <person name="Cannon C."/>
            <person name="Castanera R."/>
            <person name="Culley D."/>
            <person name="Daum C."/>
            <person name="Ezra D."/>
            <person name="Gonzalez J."/>
            <person name="Henrissat B."/>
            <person name="Kuo A."/>
            <person name="Liang C."/>
            <person name="Lipzen A."/>
            <person name="Lutzoni F."/>
            <person name="Magnuson J."/>
            <person name="Mondo S."/>
            <person name="Nolan M."/>
            <person name="Ohm R."/>
            <person name="Pangilinan J."/>
            <person name="Park H.-J."/>
            <person name="Ramirez L."/>
            <person name="Alfaro M."/>
            <person name="Sun H."/>
            <person name="Tritt A."/>
            <person name="Yoshinaga Y."/>
            <person name="Zwiers L.-H."/>
            <person name="Turgeon B."/>
            <person name="Goodwin S."/>
            <person name="Spatafora J."/>
            <person name="Crous P."/>
            <person name="Grigoriev I."/>
        </authorList>
    </citation>
    <scope>NUCLEOTIDE SEQUENCE</scope>
    <source>
        <strain evidence="1">CBS 122681</strain>
    </source>
</reference>
<dbReference type="OrthoDB" id="4377744at2759"/>
<organism evidence="1 2">
    <name type="scientific">Lophiostoma macrostomum CBS 122681</name>
    <dbReference type="NCBI Taxonomy" id="1314788"/>
    <lineage>
        <taxon>Eukaryota</taxon>
        <taxon>Fungi</taxon>
        <taxon>Dikarya</taxon>
        <taxon>Ascomycota</taxon>
        <taxon>Pezizomycotina</taxon>
        <taxon>Dothideomycetes</taxon>
        <taxon>Pleosporomycetidae</taxon>
        <taxon>Pleosporales</taxon>
        <taxon>Lophiostomataceae</taxon>
        <taxon>Lophiostoma</taxon>
    </lineage>
</organism>
<evidence type="ECO:0000313" key="2">
    <source>
        <dbReference type="Proteomes" id="UP000799324"/>
    </source>
</evidence>
<feature type="non-terminal residue" evidence="1">
    <location>
        <position position="1"/>
    </location>
</feature>